<dbReference type="Proteomes" id="UP000324133">
    <property type="component" value="Unassembled WGS sequence"/>
</dbReference>
<name>A0A5B6TBF2_9BACT</name>
<feature type="chain" id="PRO_5022965180" evidence="1">
    <location>
        <begin position="28"/>
        <end position="244"/>
    </location>
</feature>
<dbReference type="AlphaFoldDB" id="A0A5B6TBF2"/>
<dbReference type="OrthoDB" id="850138at2"/>
<protein>
    <submittedName>
        <fullName evidence="2">Uncharacterized protein</fullName>
    </submittedName>
</protein>
<evidence type="ECO:0000256" key="1">
    <source>
        <dbReference type="SAM" id="SignalP"/>
    </source>
</evidence>
<sequence>MKKSTILIFSALVFFLCSLTAFNFAMKAEYDKGLFRDPLVDFISTDITGFDAIQVNGGSKLSVKIVQGASQVRVHERAQDFVRFKKQGNKLIVDVDQIKGRDFRYNGSYSVYISCPKLTSLTTSARYKMGGEPQTDLFLQEIYHNITLNNFTQDSLTIQQDHATAVELNNLKLGKLKAVVGLSEGSGSRLTILGKNQIQAADLSIQHKGGLNLFDVAIPSLTYQFSDSARAVFSGAALPALSKK</sequence>
<keyword evidence="3" id="KW-1185">Reference proteome</keyword>
<comment type="caution">
    <text evidence="2">The sequence shown here is derived from an EMBL/GenBank/DDBJ whole genome shotgun (WGS) entry which is preliminary data.</text>
</comment>
<proteinExistence type="predicted"/>
<gene>
    <name evidence="2" type="ORF">FOA19_10980</name>
</gene>
<organism evidence="2 3">
    <name type="scientific">Rufibacter hautae</name>
    <dbReference type="NCBI Taxonomy" id="2595005"/>
    <lineage>
        <taxon>Bacteria</taxon>
        <taxon>Pseudomonadati</taxon>
        <taxon>Bacteroidota</taxon>
        <taxon>Cytophagia</taxon>
        <taxon>Cytophagales</taxon>
        <taxon>Hymenobacteraceae</taxon>
        <taxon>Rufibacter</taxon>
    </lineage>
</organism>
<dbReference type="EMBL" id="VKKY01000002">
    <property type="protein sequence ID" value="KAA3437809.1"/>
    <property type="molecule type" value="Genomic_DNA"/>
</dbReference>
<dbReference type="RefSeq" id="WP_149090873.1">
    <property type="nucleotide sequence ID" value="NZ_VKKY01000002.1"/>
</dbReference>
<evidence type="ECO:0000313" key="2">
    <source>
        <dbReference type="EMBL" id="KAA3437809.1"/>
    </source>
</evidence>
<reference evidence="2 3" key="1">
    <citation type="submission" date="2019-07" db="EMBL/GenBank/DDBJ databases">
        <title>Rufibacter sp. nov., isolated from lake sediment.</title>
        <authorList>
            <person name="Qu J.-H."/>
        </authorList>
    </citation>
    <scope>NUCLEOTIDE SEQUENCE [LARGE SCALE GENOMIC DNA]</scope>
    <source>
        <strain evidence="2 3">NBS58-1</strain>
    </source>
</reference>
<evidence type="ECO:0000313" key="3">
    <source>
        <dbReference type="Proteomes" id="UP000324133"/>
    </source>
</evidence>
<feature type="signal peptide" evidence="1">
    <location>
        <begin position="1"/>
        <end position="27"/>
    </location>
</feature>
<keyword evidence="1" id="KW-0732">Signal</keyword>
<accession>A0A5B6TBF2</accession>
<dbReference type="Gene3D" id="2.160.20.120">
    <property type="match status" value="1"/>
</dbReference>